<evidence type="ECO:0000259" key="9">
    <source>
        <dbReference type="PROSITE" id="PS00497"/>
    </source>
</evidence>
<evidence type="ECO:0000256" key="6">
    <source>
        <dbReference type="ARBA" id="ARBA00048233"/>
    </source>
</evidence>
<dbReference type="Gene3D" id="1.10.1280.10">
    <property type="entry name" value="Di-copper center containing domain from catechol oxidase"/>
    <property type="match status" value="1"/>
</dbReference>
<feature type="region of interest" description="Disordered" evidence="8">
    <location>
        <begin position="283"/>
        <end position="315"/>
    </location>
</feature>
<dbReference type="PROSITE" id="PS00498">
    <property type="entry name" value="TYROSINASE_2"/>
    <property type="match status" value="1"/>
</dbReference>
<dbReference type="PROSITE" id="PS00497">
    <property type="entry name" value="TYROSINASE_1"/>
    <property type="match status" value="1"/>
</dbReference>
<dbReference type="PANTHER" id="PTHR11474:SF76">
    <property type="entry name" value="SHKT DOMAIN-CONTAINING PROTEIN"/>
    <property type="match status" value="1"/>
</dbReference>
<dbReference type="GO" id="GO:0046872">
    <property type="term" value="F:metal ion binding"/>
    <property type="evidence" value="ECO:0007669"/>
    <property type="project" value="UniProtKB-KW"/>
</dbReference>
<evidence type="ECO:0000259" key="10">
    <source>
        <dbReference type="PROSITE" id="PS00498"/>
    </source>
</evidence>
<keyword evidence="12" id="KW-1185">Reference proteome</keyword>
<feature type="domain" description="Tyrosinase copper-binding" evidence="10">
    <location>
        <begin position="262"/>
        <end position="273"/>
    </location>
</feature>
<gene>
    <name evidence="11" type="primary">T</name>
    <name evidence="11" type="ORF">LCER1_G000554</name>
</gene>
<dbReference type="Pfam" id="PF00264">
    <property type="entry name" value="Tyrosinase"/>
    <property type="match status" value="1"/>
</dbReference>
<comment type="catalytic activity">
    <reaction evidence="7">
        <text>L-tyrosine + O2 = L-dopaquinone + H2O</text>
        <dbReference type="Rhea" id="RHEA:18117"/>
        <dbReference type="ChEBI" id="CHEBI:15377"/>
        <dbReference type="ChEBI" id="CHEBI:15379"/>
        <dbReference type="ChEBI" id="CHEBI:57924"/>
        <dbReference type="ChEBI" id="CHEBI:58315"/>
        <dbReference type="EC" id="1.14.18.1"/>
    </reaction>
</comment>
<protein>
    <recommendedName>
        <fullName evidence="2">tyrosinase</fullName>
        <ecNumber evidence="2">1.14.18.1</ecNumber>
    </recommendedName>
</protein>
<evidence type="ECO:0000313" key="11">
    <source>
        <dbReference type="EMBL" id="TVY58770.1"/>
    </source>
</evidence>
<accession>A0A7D8YV71</accession>
<dbReference type="InterPro" id="IPR050316">
    <property type="entry name" value="Tyrosinase/Hemocyanin"/>
</dbReference>
<comment type="caution">
    <text evidence="11">The sequence shown here is derived from an EMBL/GenBank/DDBJ whole genome shotgun (WGS) entry which is preliminary data.</text>
</comment>
<dbReference type="GO" id="GO:0004503">
    <property type="term" value="F:tyrosinase activity"/>
    <property type="evidence" value="ECO:0007669"/>
    <property type="project" value="UniProtKB-EC"/>
</dbReference>
<keyword evidence="4" id="KW-0186">Copper</keyword>
<comment type="similarity">
    <text evidence="1">Belongs to the tyrosinase family.</text>
</comment>
<evidence type="ECO:0000256" key="1">
    <source>
        <dbReference type="ARBA" id="ARBA00009928"/>
    </source>
</evidence>
<dbReference type="InterPro" id="IPR008922">
    <property type="entry name" value="Di-copper_centre_dom_sf"/>
</dbReference>
<dbReference type="InterPro" id="IPR002227">
    <property type="entry name" value="Tyrosinase_Cu-bd"/>
</dbReference>
<dbReference type="OrthoDB" id="6132182at2759"/>
<comment type="catalytic activity">
    <reaction evidence="6">
        <text>2 L-dopa + O2 = 2 L-dopaquinone + 2 H2O</text>
        <dbReference type="Rhea" id="RHEA:34287"/>
        <dbReference type="ChEBI" id="CHEBI:15377"/>
        <dbReference type="ChEBI" id="CHEBI:15379"/>
        <dbReference type="ChEBI" id="CHEBI:57504"/>
        <dbReference type="ChEBI" id="CHEBI:57924"/>
        <dbReference type="EC" id="1.14.18.1"/>
    </reaction>
</comment>
<organism evidence="11 12">
    <name type="scientific">Lachnellula cervina</name>
    <dbReference type="NCBI Taxonomy" id="1316786"/>
    <lineage>
        <taxon>Eukaryota</taxon>
        <taxon>Fungi</taxon>
        <taxon>Dikarya</taxon>
        <taxon>Ascomycota</taxon>
        <taxon>Pezizomycotina</taxon>
        <taxon>Leotiomycetes</taxon>
        <taxon>Helotiales</taxon>
        <taxon>Lachnaceae</taxon>
        <taxon>Lachnellula</taxon>
    </lineage>
</organism>
<dbReference type="EMBL" id="QGMG01000026">
    <property type="protein sequence ID" value="TVY58770.1"/>
    <property type="molecule type" value="Genomic_DNA"/>
</dbReference>
<proteinExistence type="inferred from homology"/>
<dbReference type="AlphaFoldDB" id="A0A7D8YV71"/>
<dbReference type="GO" id="GO:0042438">
    <property type="term" value="P:melanin biosynthetic process"/>
    <property type="evidence" value="ECO:0007669"/>
    <property type="project" value="UniProtKB-KW"/>
</dbReference>
<name>A0A7D8YV71_9HELO</name>
<reference evidence="11 12" key="1">
    <citation type="submission" date="2018-05" db="EMBL/GenBank/DDBJ databases">
        <title>Whole genome sequencing for identification of molecular markers to develop diagnostic detection tools for the regulated plant pathogen Lachnellula willkommii.</title>
        <authorList>
            <person name="Giroux E."/>
            <person name="Bilodeau G."/>
        </authorList>
    </citation>
    <scope>NUCLEOTIDE SEQUENCE [LARGE SCALE GENOMIC DNA]</scope>
    <source>
        <strain evidence="11 12">CBS 625.97</strain>
    </source>
</reference>
<keyword evidence="3" id="KW-0479">Metal-binding</keyword>
<feature type="compositionally biased region" description="Pro residues" evidence="8">
    <location>
        <begin position="286"/>
        <end position="312"/>
    </location>
</feature>
<dbReference type="PANTHER" id="PTHR11474">
    <property type="entry name" value="TYROSINASE FAMILY MEMBER"/>
    <property type="match status" value="1"/>
</dbReference>
<evidence type="ECO:0000313" key="12">
    <source>
        <dbReference type="Proteomes" id="UP000481288"/>
    </source>
</evidence>
<evidence type="ECO:0000256" key="4">
    <source>
        <dbReference type="ARBA" id="ARBA00023008"/>
    </source>
</evidence>
<dbReference type="EC" id="1.14.18.1" evidence="2"/>
<evidence type="ECO:0000256" key="3">
    <source>
        <dbReference type="ARBA" id="ARBA00022723"/>
    </source>
</evidence>
<feature type="domain" description="Tyrosinase copper-binding" evidence="9">
    <location>
        <begin position="94"/>
        <end position="111"/>
    </location>
</feature>
<evidence type="ECO:0000256" key="7">
    <source>
        <dbReference type="ARBA" id="ARBA00048881"/>
    </source>
</evidence>
<keyword evidence="5" id="KW-0470">Melanin biosynthesis</keyword>
<evidence type="ECO:0000256" key="5">
    <source>
        <dbReference type="ARBA" id="ARBA00023101"/>
    </source>
</evidence>
<evidence type="ECO:0000256" key="8">
    <source>
        <dbReference type="SAM" id="MobiDB-lite"/>
    </source>
</evidence>
<evidence type="ECO:0000256" key="2">
    <source>
        <dbReference type="ARBA" id="ARBA00011906"/>
    </source>
</evidence>
<sequence length="445" mass="49344">MDTFKGNVISSYYVLLDPQCLLGLGHCSTRHCEAKYPMGGVQTGINTQTGARPARRNILDLQKDVPICRPQKTICCPTFQIDDPATPLIGYCTHYDVLFTTWHRPYLALLEPKHTTPRLSDNFRIPYWDWAAIPSMPDIVTTDTVTINTPSGSQDVANPLLTYSFQEFPLNSTWFPSDMDGPLSTYNHTIRSENADSALGVSHLMENTNSVAEFQHDVSAQVTDWDTICFEYVHNLVHQSVGSGRAPIIIGHMGTFSYSAFDPIFWLHHTNIDRLFAMWEAINPDSTPPSPPSPPQTSKPPTHPQHPAPRSPQPFGNSYPEVQKWLLSTRAALAANVTAAINTLYNPNGTFGSPLSAPSRSTRGLPIGQVREWSLTIRALNTALNNRYTVSISLATANIGEMLVQLPPASIYGPLESSTNRVIGINDVLKTAGGIRRTWMLWLWC</sequence>
<dbReference type="PRINTS" id="PR00092">
    <property type="entry name" value="TYROSINASE"/>
</dbReference>
<dbReference type="SUPFAM" id="SSF48056">
    <property type="entry name" value="Di-copper centre-containing domain"/>
    <property type="match status" value="1"/>
</dbReference>
<dbReference type="Proteomes" id="UP000481288">
    <property type="component" value="Unassembled WGS sequence"/>
</dbReference>